<feature type="compositionally biased region" description="Pro residues" evidence="1">
    <location>
        <begin position="783"/>
        <end position="797"/>
    </location>
</feature>
<evidence type="ECO:0000256" key="1">
    <source>
        <dbReference type="SAM" id="MobiDB-lite"/>
    </source>
</evidence>
<proteinExistence type="predicted"/>
<feature type="region of interest" description="Disordered" evidence="1">
    <location>
        <begin position="384"/>
        <end position="405"/>
    </location>
</feature>
<feature type="compositionally biased region" description="Basic and acidic residues" evidence="1">
    <location>
        <begin position="171"/>
        <end position="192"/>
    </location>
</feature>
<keyword evidence="3" id="KW-1185">Reference proteome</keyword>
<feature type="compositionally biased region" description="Basic and acidic residues" evidence="1">
    <location>
        <begin position="126"/>
        <end position="157"/>
    </location>
</feature>
<feature type="region of interest" description="Disordered" evidence="1">
    <location>
        <begin position="471"/>
        <end position="536"/>
    </location>
</feature>
<evidence type="ECO:0000313" key="2">
    <source>
        <dbReference type="EMBL" id="KAF2121149.1"/>
    </source>
</evidence>
<feature type="region of interest" description="Disordered" evidence="1">
    <location>
        <begin position="1"/>
        <end position="70"/>
    </location>
</feature>
<feature type="compositionally biased region" description="Low complexity" evidence="1">
    <location>
        <begin position="596"/>
        <end position="607"/>
    </location>
</feature>
<feature type="compositionally biased region" description="Low complexity" evidence="1">
    <location>
        <begin position="472"/>
        <end position="486"/>
    </location>
</feature>
<dbReference type="InterPro" id="IPR046784">
    <property type="entry name" value="Eap1"/>
</dbReference>
<accession>A0A6A5ZNY1</accession>
<dbReference type="EMBL" id="ML977312">
    <property type="protein sequence ID" value="KAF2121149.1"/>
    <property type="molecule type" value="Genomic_DNA"/>
</dbReference>
<feature type="region of interest" description="Disordered" evidence="1">
    <location>
        <begin position="565"/>
        <end position="617"/>
    </location>
</feature>
<sequence length="837" mass="92724">MATQKSYSVEELHHLRQSPLVQKPDGLPSIEQWMDPPADANAGNTSSRRPRSGVLREVEGAAAENRTDRPLLINAGMGHFGRRASHQAEDTILGPPKLSFTSASRQAVKAAEQAGKRLPNVEDDQLGDRFPTRGERWKRDRDDTRDRTNGRRTREDGEGGGWTNVKPRKSLGQEDFDRGFGRNGDRHGKEDAEPAEGGARRTNTARDKLERWGRREDNTTKEGEANNRFSGGGGWRDRERDREKERDWTRGGGGNRAEVDPEWMDTKADAPERKQAKTQEDFQKWKEQMKAKDAPVEERKEPQPERTEPHHPTEHQLPSFFSTEPSVAKVTTPLTGDISQGIFFGNWGKETKASEPTGTDTAKAKPKAEVGRKSKFANMFATKAEETPVPVQSTVPASPGLETTIGEDQQGFNRILQMLQNTRVGPSNGASQGGVSLDLFQQSRPEEPTEAPQRQQRRTVEQQQMIDNILAPRPSAPESRSSQPPRLNTISPESSLLEQFGLPRTEVNRPESNRPGDDFIQGPPSRNSGPVGPQDAHLHALLNNRSRPEANRDPENKNYLLQLMQGSNRGTPPQLLGQNMPRQPPENQNLPPFFDQPGGPQRIQGQPKNRGLPPGFDDPRLFAEHEMMRRDAEQREIRLREANMRELNMQQQEAMRKNPRLPIGNFPEDPAAMLQRRNTAGEISRQMTNMGIPSQPIPDLPYMRGNPGMPPTPGERNIPPPPGFSNPGGMRNPPGFGHQGGPQNIGPPFSAGNTPMGHPPGIPPPRGMGGMFQGGPGQNNMPPAVPPHGYPFPPYGPPMGMRGGEDPRMMMGRPEFEQFGGPAGPGPRQPGRPPNMY</sequence>
<evidence type="ECO:0000313" key="3">
    <source>
        <dbReference type="Proteomes" id="UP000799770"/>
    </source>
</evidence>
<reference evidence="2" key="1">
    <citation type="journal article" date="2020" name="Stud. Mycol.">
        <title>101 Dothideomycetes genomes: a test case for predicting lifestyles and emergence of pathogens.</title>
        <authorList>
            <person name="Haridas S."/>
            <person name="Albert R."/>
            <person name="Binder M."/>
            <person name="Bloem J."/>
            <person name="Labutti K."/>
            <person name="Salamov A."/>
            <person name="Andreopoulos B."/>
            <person name="Baker S."/>
            <person name="Barry K."/>
            <person name="Bills G."/>
            <person name="Bluhm B."/>
            <person name="Cannon C."/>
            <person name="Castanera R."/>
            <person name="Culley D."/>
            <person name="Daum C."/>
            <person name="Ezra D."/>
            <person name="Gonzalez J."/>
            <person name="Henrissat B."/>
            <person name="Kuo A."/>
            <person name="Liang C."/>
            <person name="Lipzen A."/>
            <person name="Lutzoni F."/>
            <person name="Magnuson J."/>
            <person name="Mondo S."/>
            <person name="Nolan M."/>
            <person name="Ohm R."/>
            <person name="Pangilinan J."/>
            <person name="Park H.-J."/>
            <person name="Ramirez L."/>
            <person name="Alfaro M."/>
            <person name="Sun H."/>
            <person name="Tritt A."/>
            <person name="Yoshinaga Y."/>
            <person name="Zwiers L.-H."/>
            <person name="Turgeon B."/>
            <person name="Goodwin S."/>
            <person name="Spatafora J."/>
            <person name="Crous P."/>
            <person name="Grigoriev I."/>
        </authorList>
    </citation>
    <scope>NUCLEOTIDE SEQUENCE</scope>
    <source>
        <strain evidence="2">CBS 627.86</strain>
    </source>
</reference>
<feature type="compositionally biased region" description="Polar residues" evidence="1">
    <location>
        <begin position="488"/>
        <end position="497"/>
    </location>
</feature>
<organism evidence="2 3">
    <name type="scientific">Lophiotrema nucula</name>
    <dbReference type="NCBI Taxonomy" id="690887"/>
    <lineage>
        <taxon>Eukaryota</taxon>
        <taxon>Fungi</taxon>
        <taxon>Dikarya</taxon>
        <taxon>Ascomycota</taxon>
        <taxon>Pezizomycotina</taxon>
        <taxon>Dothideomycetes</taxon>
        <taxon>Pleosporomycetidae</taxon>
        <taxon>Pleosporales</taxon>
        <taxon>Lophiotremataceae</taxon>
        <taxon>Lophiotrema</taxon>
    </lineage>
</organism>
<feature type="compositionally biased region" description="Basic and acidic residues" evidence="1">
    <location>
        <begin position="204"/>
        <end position="225"/>
    </location>
</feature>
<dbReference type="Proteomes" id="UP000799770">
    <property type="component" value="Unassembled WGS sequence"/>
</dbReference>
<feature type="compositionally biased region" description="Basic and acidic residues" evidence="1">
    <location>
        <begin position="54"/>
        <end position="69"/>
    </location>
</feature>
<feature type="compositionally biased region" description="Basic and acidic residues" evidence="1">
    <location>
        <begin position="264"/>
        <end position="314"/>
    </location>
</feature>
<feature type="compositionally biased region" description="Gly residues" evidence="1">
    <location>
        <begin position="767"/>
        <end position="777"/>
    </location>
</feature>
<feature type="compositionally biased region" description="Pro residues" evidence="1">
    <location>
        <begin position="824"/>
        <end position="837"/>
    </location>
</feature>
<dbReference type="OrthoDB" id="2504266at2759"/>
<protein>
    <submittedName>
        <fullName evidence="2">Uncharacterized protein</fullName>
    </submittedName>
</protein>
<feature type="compositionally biased region" description="Basic and acidic residues" evidence="1">
    <location>
        <begin position="506"/>
        <end position="517"/>
    </location>
</feature>
<feature type="region of interest" description="Disordered" evidence="1">
    <location>
        <begin position="712"/>
        <end position="837"/>
    </location>
</feature>
<feature type="region of interest" description="Disordered" evidence="1">
    <location>
        <begin position="82"/>
        <end position="320"/>
    </location>
</feature>
<feature type="compositionally biased region" description="Pro residues" evidence="1">
    <location>
        <begin position="757"/>
        <end position="766"/>
    </location>
</feature>
<feature type="compositionally biased region" description="Basic and acidic residues" evidence="1">
    <location>
        <begin position="235"/>
        <end position="249"/>
    </location>
</feature>
<feature type="compositionally biased region" description="Pro residues" evidence="1">
    <location>
        <begin position="712"/>
        <end position="724"/>
    </location>
</feature>
<dbReference type="AlphaFoldDB" id="A0A6A5ZNY1"/>
<feature type="compositionally biased region" description="Polar residues" evidence="1">
    <location>
        <begin position="565"/>
        <end position="590"/>
    </location>
</feature>
<gene>
    <name evidence="2" type="ORF">BDV96DRAFT_204849</name>
</gene>
<feature type="region of interest" description="Disordered" evidence="1">
    <location>
        <begin position="349"/>
        <end position="370"/>
    </location>
</feature>
<name>A0A6A5ZNY1_9PLEO</name>
<dbReference type="Pfam" id="PF20566">
    <property type="entry name" value="Eap1"/>
    <property type="match status" value="1"/>
</dbReference>